<gene>
    <name evidence="3" type="ordered locus">Francci3_2502</name>
</gene>
<proteinExistence type="predicted"/>
<keyword evidence="4" id="KW-1185">Reference proteome</keyword>
<evidence type="ECO:0000313" key="4">
    <source>
        <dbReference type="Proteomes" id="UP000001937"/>
    </source>
</evidence>
<reference evidence="3 4" key="1">
    <citation type="journal article" date="2007" name="Genome Res.">
        <title>Genome characteristics of facultatively symbiotic Frankia sp. strains reflect host range and host plant biogeography.</title>
        <authorList>
            <person name="Normand P."/>
            <person name="Lapierre P."/>
            <person name="Tisa L.S."/>
            <person name="Gogarten J.P."/>
            <person name="Alloisio N."/>
            <person name="Bagnarol E."/>
            <person name="Bassi C.A."/>
            <person name="Berry A.M."/>
            <person name="Bickhart D.M."/>
            <person name="Choisne N."/>
            <person name="Couloux A."/>
            <person name="Cournoyer B."/>
            <person name="Cruveiller S."/>
            <person name="Daubin V."/>
            <person name="Demange N."/>
            <person name="Francino M.P."/>
            <person name="Goltsman E."/>
            <person name="Huang Y."/>
            <person name="Kopp O.R."/>
            <person name="Labarre L."/>
            <person name="Lapidus A."/>
            <person name="Lavire C."/>
            <person name="Marechal J."/>
            <person name="Martinez M."/>
            <person name="Mastronunzio J.E."/>
            <person name="Mullin B.C."/>
            <person name="Niemann J."/>
            <person name="Pujic P."/>
            <person name="Rawnsley T."/>
            <person name="Rouy Z."/>
            <person name="Schenowitz C."/>
            <person name="Sellstedt A."/>
            <person name="Tavares F."/>
            <person name="Tomkins J.P."/>
            <person name="Vallenet D."/>
            <person name="Valverde C."/>
            <person name="Wall L.G."/>
            <person name="Wang Y."/>
            <person name="Medigue C."/>
            <person name="Benson D.R."/>
        </authorList>
    </citation>
    <scope>NUCLEOTIDE SEQUENCE [LARGE SCALE GENOMIC DNA]</scope>
    <source>
        <strain evidence="4">DSM 45818 / CECT 9043 / CcI3</strain>
    </source>
</reference>
<dbReference type="SUPFAM" id="SSF53901">
    <property type="entry name" value="Thiolase-like"/>
    <property type="match status" value="2"/>
</dbReference>
<dbReference type="RefSeq" id="WP_011436912.1">
    <property type="nucleotide sequence ID" value="NC_007777.1"/>
</dbReference>
<dbReference type="HOGENOM" id="CLU_035425_4_0_11"/>
<dbReference type="InterPro" id="IPR055140">
    <property type="entry name" value="Thiolase_C_2"/>
</dbReference>
<accession>Q2JA23</accession>
<dbReference type="InterPro" id="IPR002155">
    <property type="entry name" value="Thiolase"/>
</dbReference>
<evidence type="ECO:0000259" key="1">
    <source>
        <dbReference type="Pfam" id="PF00108"/>
    </source>
</evidence>
<dbReference type="InterPro" id="IPR016039">
    <property type="entry name" value="Thiolase-like"/>
</dbReference>
<dbReference type="eggNOG" id="COG0183">
    <property type="taxonomic scope" value="Bacteria"/>
</dbReference>
<protein>
    <submittedName>
        <fullName evidence="3">Thiolase</fullName>
    </submittedName>
</protein>
<dbReference type="OrthoDB" id="9785768at2"/>
<dbReference type="KEGG" id="fra:Francci3_2502"/>
<dbReference type="PhylomeDB" id="Q2JA23"/>
<evidence type="ECO:0000259" key="2">
    <source>
        <dbReference type="Pfam" id="PF22691"/>
    </source>
</evidence>
<dbReference type="PANTHER" id="PTHR42870">
    <property type="entry name" value="ACETYL-COA C-ACETYLTRANSFERASE"/>
    <property type="match status" value="1"/>
</dbReference>
<dbReference type="STRING" id="106370.Francci3_2502"/>
<evidence type="ECO:0000313" key="3">
    <source>
        <dbReference type="EMBL" id="ABD11869.1"/>
    </source>
</evidence>
<dbReference type="PIRSF" id="PIRSF000429">
    <property type="entry name" value="Ac-CoA_Ac_transf"/>
    <property type="match status" value="1"/>
</dbReference>
<organism evidence="3 4">
    <name type="scientific">Frankia casuarinae (strain DSM 45818 / CECT 9043 / HFP020203 / CcI3)</name>
    <dbReference type="NCBI Taxonomy" id="106370"/>
    <lineage>
        <taxon>Bacteria</taxon>
        <taxon>Bacillati</taxon>
        <taxon>Actinomycetota</taxon>
        <taxon>Actinomycetes</taxon>
        <taxon>Frankiales</taxon>
        <taxon>Frankiaceae</taxon>
        <taxon>Frankia</taxon>
    </lineage>
</organism>
<name>Q2JA23_FRACC</name>
<dbReference type="Proteomes" id="UP000001937">
    <property type="component" value="Chromosome"/>
</dbReference>
<dbReference type="Gene3D" id="3.40.47.10">
    <property type="match status" value="1"/>
</dbReference>
<dbReference type="EMBL" id="CP000249">
    <property type="protein sequence ID" value="ABD11869.1"/>
    <property type="molecule type" value="Genomic_DNA"/>
</dbReference>
<dbReference type="PANTHER" id="PTHR42870:SF1">
    <property type="entry name" value="NON-SPECIFIC LIPID-TRANSFER PROTEIN-LIKE 2"/>
    <property type="match status" value="1"/>
</dbReference>
<feature type="domain" description="Thiolase C-terminal" evidence="2">
    <location>
        <begin position="256"/>
        <end position="392"/>
    </location>
</feature>
<dbReference type="CDD" id="cd00829">
    <property type="entry name" value="SCP-x_thiolase"/>
    <property type="match status" value="1"/>
</dbReference>
<dbReference type="InterPro" id="IPR020616">
    <property type="entry name" value="Thiolase_N"/>
</dbReference>
<dbReference type="NCBIfam" id="NF005704">
    <property type="entry name" value="PRK07516.1"/>
    <property type="match status" value="1"/>
</dbReference>
<dbReference type="GO" id="GO:0016747">
    <property type="term" value="F:acyltransferase activity, transferring groups other than amino-acyl groups"/>
    <property type="evidence" value="ECO:0007669"/>
    <property type="project" value="InterPro"/>
</dbReference>
<dbReference type="Pfam" id="PF00108">
    <property type="entry name" value="Thiolase_N"/>
    <property type="match status" value="1"/>
</dbReference>
<feature type="domain" description="Thiolase N-terminal" evidence="1">
    <location>
        <begin position="10"/>
        <end position="231"/>
    </location>
</feature>
<sequence>MKGLDVDHDVEIVGWGHTPFGRLPEETLESLIVAAAREAIASAGLRPREIDEIVLGTYNAGLQPLAFPSSLVLEADDDLLFTPATRVENACASGSAALLCGVRAIRSGQARRVLVVGAEKMTHASAEVVGGALLGADYEHAGECAPAGFARLFADVAEAYFTKYGDHSDALARIAAKNHRNGVVNPYAHLRSDLGFEFCSTVGPRNPVVAGPLRRTDCCPVSDGAAAVVLAAPGGAPRAPAVRIRALAQANDFLPAARRHPLAFAAAHGAWQAALGQARVRLSDLHLLELHDCFTIAELLEYEVVGLCPPGGGGQVILGGVVDRDGTLPVNPSGGLKAKGHPVGATGVSQHVMAVLQLTGTAGAMQIPGATVAGVFNMGGLAVANYASVLERVR</sequence>
<dbReference type="Pfam" id="PF22691">
    <property type="entry name" value="Thiolase_C_1"/>
    <property type="match status" value="1"/>
</dbReference>
<dbReference type="AlphaFoldDB" id="Q2JA23"/>